<organism evidence="2 3">
    <name type="scientific">Parathalassolituus penaei</name>
    <dbReference type="NCBI Taxonomy" id="2997323"/>
    <lineage>
        <taxon>Bacteria</taxon>
        <taxon>Pseudomonadati</taxon>
        <taxon>Pseudomonadota</taxon>
        <taxon>Gammaproteobacteria</taxon>
        <taxon>Oceanospirillales</taxon>
        <taxon>Oceanospirillaceae</taxon>
        <taxon>Parathalassolituus</taxon>
    </lineage>
</organism>
<dbReference type="InterPro" id="IPR041633">
    <property type="entry name" value="Polbeta"/>
</dbReference>
<dbReference type="EMBL" id="JAPNOA010000058">
    <property type="protein sequence ID" value="MCY0967122.1"/>
    <property type="molecule type" value="Genomic_DNA"/>
</dbReference>
<dbReference type="Gene3D" id="3.30.460.10">
    <property type="entry name" value="Beta Polymerase, domain 2"/>
    <property type="match status" value="1"/>
</dbReference>
<dbReference type="Pfam" id="PF18765">
    <property type="entry name" value="Polbeta"/>
    <property type="match status" value="1"/>
</dbReference>
<dbReference type="SUPFAM" id="SSF81301">
    <property type="entry name" value="Nucleotidyltransferase"/>
    <property type="match status" value="1"/>
</dbReference>
<protein>
    <submittedName>
        <fullName evidence="2">Nucleotidyltransferase domain-containing protein</fullName>
    </submittedName>
</protein>
<evidence type="ECO:0000259" key="1">
    <source>
        <dbReference type="Pfam" id="PF18765"/>
    </source>
</evidence>
<dbReference type="AlphaFoldDB" id="A0A9X3EGI3"/>
<accession>A0A9X3EGI3</accession>
<comment type="caution">
    <text evidence="2">The sequence shown here is derived from an EMBL/GenBank/DDBJ whole genome shotgun (WGS) entry which is preliminary data.</text>
</comment>
<keyword evidence="3" id="KW-1185">Reference proteome</keyword>
<dbReference type="Proteomes" id="UP001150830">
    <property type="component" value="Unassembled WGS sequence"/>
</dbReference>
<sequence length="111" mass="12412">MAETVDIDISSEQLRIVREVLSTHLAGYPVYAFGSRARKTARPYSDLDLAIISAHPLTLDQLATVKEAFSESDLPWRVDVIDWNQASLSFKDRAKDDLVWICGGSVCEARE</sequence>
<evidence type="ECO:0000313" key="3">
    <source>
        <dbReference type="Proteomes" id="UP001150830"/>
    </source>
</evidence>
<name>A0A9X3EGI3_9GAMM</name>
<gene>
    <name evidence="2" type="ORF">OUO13_18230</name>
</gene>
<dbReference type="CDD" id="cd05403">
    <property type="entry name" value="NT_KNTase_like"/>
    <property type="match status" value="1"/>
</dbReference>
<evidence type="ECO:0000313" key="2">
    <source>
        <dbReference type="EMBL" id="MCY0967122.1"/>
    </source>
</evidence>
<dbReference type="InterPro" id="IPR043519">
    <property type="entry name" value="NT_sf"/>
</dbReference>
<proteinExistence type="predicted"/>
<dbReference type="RefSeq" id="WP_283175327.1">
    <property type="nucleotide sequence ID" value="NZ_JAPNOA010000058.1"/>
</dbReference>
<reference evidence="2" key="1">
    <citation type="submission" date="2022-11" db="EMBL/GenBank/DDBJ databases">
        <title>Parathalassolutuus dongxingensis gen. nov., sp. nov., a novel member of family Oceanospirillaceae isolated from a coastal shrimp pond in Guangxi, China.</title>
        <authorList>
            <person name="Chen H."/>
        </authorList>
    </citation>
    <scope>NUCLEOTIDE SEQUENCE</scope>
    <source>
        <strain evidence="2">G-43</strain>
    </source>
</reference>
<feature type="domain" description="Polymerase beta nucleotidyltransferase" evidence="1">
    <location>
        <begin position="30"/>
        <end position="95"/>
    </location>
</feature>